<dbReference type="OrthoDB" id="419317at2759"/>
<feature type="domain" description="Ubiquitin-like" evidence="8">
    <location>
        <begin position="1"/>
        <end position="76"/>
    </location>
</feature>
<dbReference type="CDD" id="cd14281">
    <property type="entry name" value="UBA2_Rad23_like"/>
    <property type="match status" value="1"/>
</dbReference>
<dbReference type="GO" id="GO:0031593">
    <property type="term" value="F:polyubiquitin modification-dependent protein binding"/>
    <property type="evidence" value="ECO:0007669"/>
    <property type="project" value="UniProtKB-UniRule"/>
</dbReference>
<dbReference type="SUPFAM" id="SSF101238">
    <property type="entry name" value="XPC-binding domain"/>
    <property type="match status" value="1"/>
</dbReference>
<feature type="compositionally biased region" description="Low complexity" evidence="6">
    <location>
        <begin position="106"/>
        <end position="140"/>
    </location>
</feature>
<dbReference type="InterPro" id="IPR029071">
    <property type="entry name" value="Ubiquitin-like_domsf"/>
</dbReference>
<dbReference type="AlphaFoldDB" id="A0A0E9NL48"/>
<protein>
    <recommendedName>
        <fullName evidence="5">UV excision repair protein RAD23</fullName>
    </recommendedName>
</protein>
<evidence type="ECO:0000313" key="10">
    <source>
        <dbReference type="Proteomes" id="UP000033140"/>
    </source>
</evidence>
<evidence type="ECO:0000259" key="8">
    <source>
        <dbReference type="PROSITE" id="PS50053"/>
    </source>
</evidence>
<keyword evidence="4 5" id="KW-0539">Nucleus</keyword>
<dbReference type="PANTHER" id="PTHR10621">
    <property type="entry name" value="UV EXCISION REPAIR PROTEIN RAD23"/>
    <property type="match status" value="1"/>
</dbReference>
<dbReference type="InterPro" id="IPR009060">
    <property type="entry name" value="UBA-like_sf"/>
</dbReference>
<dbReference type="InterPro" id="IPR015940">
    <property type="entry name" value="UBA"/>
</dbReference>
<dbReference type="InterPro" id="IPR036353">
    <property type="entry name" value="XPC-bd_sf"/>
</dbReference>
<comment type="similarity">
    <text evidence="5">Belongs to the RAD23 family.</text>
</comment>
<feature type="domain" description="UBA" evidence="7">
    <location>
        <begin position="151"/>
        <end position="191"/>
    </location>
</feature>
<evidence type="ECO:0000256" key="1">
    <source>
        <dbReference type="ARBA" id="ARBA00022737"/>
    </source>
</evidence>
<dbReference type="SMART" id="SM00165">
    <property type="entry name" value="UBA"/>
    <property type="match status" value="2"/>
</dbReference>
<dbReference type="Pfam" id="PF09280">
    <property type="entry name" value="XPC-binding"/>
    <property type="match status" value="1"/>
</dbReference>
<feature type="compositionally biased region" description="Low complexity" evidence="6">
    <location>
        <begin position="208"/>
        <end position="226"/>
    </location>
</feature>
<dbReference type="STRING" id="698492.A0A0E9NL48"/>
<sequence>MKLTLKNLQQQKFTIDVEPSDTVAQIKAKIEEEKGYEAKNQKLIFSGKILGDEKTVEEVGVKEKDFVVCMVSKPKAAPKPAEPATPAPAAQTNTTPAAAPAPEPASAPSSAPAAESASAASAAAPAEPATPAPASTAPPAFNDPSALAMGGAREQAIANMLEMGYERAEVERAMRAAFNNPDRAVEYLLTGIPEHLLREQAPAPAPAPAQAQGGAVPATPAAQTGGVAETPAAPQAAGRSGNMFEAAAAAAQNPPAGAAPGGAAAAAASNLDFLRNNPQFQQLRQVVHQNPAMLEPILQQVAQGNPGLAALINANTEAFLALLAEGMPGLDDEGDEDFEGGGDGMMRVEVTEAERDAIERLVGLGFERDVVVQAYFACDKDEEVTANYLFENQEDFME</sequence>
<dbReference type="Gene3D" id="1.10.8.10">
    <property type="entry name" value="DNA helicase RuvA subunit, C-terminal domain"/>
    <property type="match status" value="2"/>
</dbReference>
<dbReference type="NCBIfam" id="TIGR00601">
    <property type="entry name" value="rad23"/>
    <property type="match status" value="1"/>
</dbReference>
<reference evidence="9 10" key="1">
    <citation type="journal article" date="2011" name="J. Gen. Appl. Microbiol.">
        <title>Draft genome sequencing of the enigmatic yeast Saitoella complicata.</title>
        <authorList>
            <person name="Nishida H."/>
            <person name="Hamamoto M."/>
            <person name="Sugiyama J."/>
        </authorList>
    </citation>
    <scope>NUCLEOTIDE SEQUENCE [LARGE SCALE GENOMIC DNA]</scope>
    <source>
        <strain evidence="9 10">NRRL Y-17804</strain>
    </source>
</reference>
<dbReference type="Pfam" id="PF00627">
    <property type="entry name" value="UBA"/>
    <property type="match status" value="2"/>
</dbReference>
<feature type="compositionally biased region" description="Low complexity" evidence="6">
    <location>
        <begin position="87"/>
        <end position="98"/>
    </location>
</feature>
<name>A0A0E9NL48_SAICN</name>
<proteinExistence type="inferred from homology"/>
<gene>
    <name evidence="9" type="ORF">G7K_4275-t1</name>
</gene>
<dbReference type="GO" id="GO:0005654">
    <property type="term" value="C:nucleoplasm"/>
    <property type="evidence" value="ECO:0007669"/>
    <property type="project" value="TreeGrafter"/>
</dbReference>
<dbReference type="FunFam" id="1.10.10.540:FF:000001">
    <property type="entry name" value="UV excision repair protein RAD23 B"/>
    <property type="match status" value="1"/>
</dbReference>
<dbReference type="FunFam" id="1.10.8.10:FF:000002">
    <property type="entry name" value="UV excision repair protein RAD23 homolog"/>
    <property type="match status" value="1"/>
</dbReference>
<evidence type="ECO:0000313" key="9">
    <source>
        <dbReference type="EMBL" id="GAO50140.1"/>
    </source>
</evidence>
<dbReference type="CDD" id="cd01805">
    <property type="entry name" value="Ubl_Rad23"/>
    <property type="match status" value="1"/>
</dbReference>
<dbReference type="OMA" id="PHMLEPI"/>
<evidence type="ECO:0000256" key="4">
    <source>
        <dbReference type="ARBA" id="ARBA00023242"/>
    </source>
</evidence>
<comment type="function">
    <text evidence="5">Multiubiquitin chain receptor involved in modulation of proteasomal degradation. Involved in nucleotide excision repair.</text>
</comment>
<dbReference type="PANTHER" id="PTHR10621:SF0">
    <property type="entry name" value="UV EXCISION REPAIR PROTEIN RAD23"/>
    <property type="match status" value="1"/>
</dbReference>
<dbReference type="Gene3D" id="1.10.10.540">
    <property type="entry name" value="XPC-binding domain"/>
    <property type="match status" value="1"/>
</dbReference>
<dbReference type="SUPFAM" id="SSF46934">
    <property type="entry name" value="UBA-like"/>
    <property type="match status" value="2"/>
</dbReference>
<dbReference type="PRINTS" id="PR01839">
    <property type="entry name" value="RAD23PROTEIN"/>
</dbReference>
<feature type="domain" description="UBA" evidence="7">
    <location>
        <begin position="352"/>
        <end position="392"/>
    </location>
</feature>
<reference evidence="9 10" key="2">
    <citation type="journal article" date="2014" name="J. Gen. Appl. Microbiol.">
        <title>The early diverging ascomycetous budding yeast Saitoella complicata has three histone deacetylases belonging to the Clr6, Hos2, and Rpd3 lineages.</title>
        <authorList>
            <person name="Nishida H."/>
            <person name="Matsumoto T."/>
            <person name="Kondo S."/>
            <person name="Hamamoto M."/>
            <person name="Yoshikawa H."/>
        </authorList>
    </citation>
    <scope>NUCLEOTIDE SEQUENCE [LARGE SCALE GENOMIC DNA]</scope>
    <source>
        <strain evidence="9 10">NRRL Y-17804</strain>
    </source>
</reference>
<dbReference type="InterPro" id="IPR004806">
    <property type="entry name" value="Rad23"/>
</dbReference>
<dbReference type="PROSITE" id="PS50053">
    <property type="entry name" value="UBIQUITIN_2"/>
    <property type="match status" value="1"/>
</dbReference>
<evidence type="ECO:0000259" key="7">
    <source>
        <dbReference type="PROSITE" id="PS50030"/>
    </source>
</evidence>
<dbReference type="SUPFAM" id="SSF54236">
    <property type="entry name" value="Ubiquitin-like"/>
    <property type="match status" value="1"/>
</dbReference>
<dbReference type="GO" id="GO:0043161">
    <property type="term" value="P:proteasome-mediated ubiquitin-dependent protein catabolic process"/>
    <property type="evidence" value="ECO:0007669"/>
    <property type="project" value="UniProtKB-UniRule"/>
</dbReference>
<organism evidence="9 10">
    <name type="scientific">Saitoella complicata (strain BCRC 22490 / CBS 7301 / JCM 7358 / NBRC 10748 / NRRL Y-17804)</name>
    <dbReference type="NCBI Taxonomy" id="698492"/>
    <lineage>
        <taxon>Eukaryota</taxon>
        <taxon>Fungi</taxon>
        <taxon>Dikarya</taxon>
        <taxon>Ascomycota</taxon>
        <taxon>Taphrinomycotina</taxon>
        <taxon>Taphrinomycotina incertae sedis</taxon>
        <taxon>Saitoella</taxon>
    </lineage>
</organism>
<dbReference type="GO" id="GO:0043130">
    <property type="term" value="F:ubiquitin binding"/>
    <property type="evidence" value="ECO:0007669"/>
    <property type="project" value="UniProtKB-UniRule"/>
</dbReference>
<feature type="region of interest" description="Disordered" evidence="6">
    <location>
        <begin position="74"/>
        <end position="146"/>
    </location>
</feature>
<evidence type="ECO:0000256" key="6">
    <source>
        <dbReference type="SAM" id="MobiDB-lite"/>
    </source>
</evidence>
<evidence type="ECO:0000256" key="3">
    <source>
        <dbReference type="ARBA" id="ARBA00023204"/>
    </source>
</evidence>
<comment type="caution">
    <text evidence="9">The sequence shown here is derived from an EMBL/GenBank/DDBJ whole genome shotgun (WGS) entry which is preliminary data.</text>
</comment>
<reference evidence="9 10" key="3">
    <citation type="journal article" date="2015" name="Genome Announc.">
        <title>Draft Genome Sequence of the Archiascomycetous Yeast Saitoella complicata.</title>
        <authorList>
            <person name="Yamauchi K."/>
            <person name="Kondo S."/>
            <person name="Hamamoto M."/>
            <person name="Takahashi Y."/>
            <person name="Ogura Y."/>
            <person name="Hayashi T."/>
            <person name="Nishida H."/>
        </authorList>
    </citation>
    <scope>NUCLEOTIDE SEQUENCE [LARGE SCALE GENOMIC DNA]</scope>
    <source>
        <strain evidence="9 10">NRRL Y-17804</strain>
    </source>
</reference>
<dbReference type="EMBL" id="BACD03000029">
    <property type="protein sequence ID" value="GAO50140.1"/>
    <property type="molecule type" value="Genomic_DNA"/>
</dbReference>
<dbReference type="FunFam" id="3.10.20.90:FF:000175">
    <property type="entry name" value="UV excision repair protein Rad23"/>
    <property type="match status" value="1"/>
</dbReference>
<dbReference type="Proteomes" id="UP000033140">
    <property type="component" value="Unassembled WGS sequence"/>
</dbReference>
<keyword evidence="3 5" id="KW-0234">DNA repair</keyword>
<dbReference type="SMART" id="SM00727">
    <property type="entry name" value="STI1"/>
    <property type="match status" value="1"/>
</dbReference>
<keyword evidence="2 5" id="KW-0227">DNA damage</keyword>
<keyword evidence="5" id="KW-0963">Cytoplasm</keyword>
<accession>A0A0E9NL48</accession>
<dbReference type="InterPro" id="IPR015360">
    <property type="entry name" value="XPC-bd"/>
</dbReference>
<dbReference type="SMART" id="SM00213">
    <property type="entry name" value="UBQ"/>
    <property type="match status" value="1"/>
</dbReference>
<dbReference type="Pfam" id="PF00240">
    <property type="entry name" value="ubiquitin"/>
    <property type="match status" value="1"/>
</dbReference>
<feature type="region of interest" description="Disordered" evidence="6">
    <location>
        <begin position="201"/>
        <end position="239"/>
    </location>
</feature>
<dbReference type="GO" id="GO:0003684">
    <property type="term" value="F:damaged DNA binding"/>
    <property type="evidence" value="ECO:0007669"/>
    <property type="project" value="UniProtKB-UniRule"/>
</dbReference>
<dbReference type="GO" id="GO:0005829">
    <property type="term" value="C:cytosol"/>
    <property type="evidence" value="ECO:0007669"/>
    <property type="project" value="TreeGrafter"/>
</dbReference>
<evidence type="ECO:0000256" key="2">
    <source>
        <dbReference type="ARBA" id="ARBA00022763"/>
    </source>
</evidence>
<dbReference type="PROSITE" id="PS50030">
    <property type="entry name" value="UBA"/>
    <property type="match status" value="2"/>
</dbReference>
<dbReference type="Gene3D" id="3.10.20.90">
    <property type="entry name" value="Phosphatidylinositol 3-kinase Catalytic Subunit, Chain A, domain 1"/>
    <property type="match status" value="1"/>
</dbReference>
<dbReference type="FunFam" id="1.10.8.10:FF:000003">
    <property type="entry name" value="UV excision repair protein RAD23 homolog"/>
    <property type="match status" value="1"/>
</dbReference>
<dbReference type="GO" id="GO:0006289">
    <property type="term" value="P:nucleotide-excision repair"/>
    <property type="evidence" value="ECO:0007669"/>
    <property type="project" value="UniProtKB-UniRule"/>
</dbReference>
<dbReference type="InterPro" id="IPR006636">
    <property type="entry name" value="STI1_HS-bd"/>
</dbReference>
<keyword evidence="1" id="KW-0677">Repeat</keyword>
<dbReference type="RefSeq" id="XP_019023542.1">
    <property type="nucleotide sequence ID" value="XM_019171127.1"/>
</dbReference>
<dbReference type="GO" id="GO:0070628">
    <property type="term" value="F:proteasome binding"/>
    <property type="evidence" value="ECO:0007669"/>
    <property type="project" value="TreeGrafter"/>
</dbReference>
<comment type="subcellular location">
    <subcellularLocation>
        <location evidence="5">Nucleus</location>
    </subcellularLocation>
    <subcellularLocation>
        <location evidence="5">Cytoplasm</location>
    </subcellularLocation>
</comment>
<evidence type="ECO:0000256" key="5">
    <source>
        <dbReference type="RuleBase" id="RU367049"/>
    </source>
</evidence>
<keyword evidence="10" id="KW-1185">Reference proteome</keyword>
<dbReference type="InterPro" id="IPR000626">
    <property type="entry name" value="Ubiquitin-like_dom"/>
</dbReference>